<dbReference type="Gene3D" id="3.30.70.270">
    <property type="match status" value="1"/>
</dbReference>
<reference evidence="2 3" key="1">
    <citation type="journal article" date="2006" name="Extremophiles">
        <title>Characterization of Exiguobacterium isolates from the Siberian permafrost. Description of Exiguobacterium sibiricum sp. nov.</title>
        <authorList>
            <person name="Rodrigues D.F."/>
            <person name="Goris J."/>
            <person name="Vishnivetskaya T."/>
            <person name="Gilichinsky D."/>
            <person name="Thomashow M.F."/>
            <person name="Tiedje J.M."/>
        </authorList>
    </citation>
    <scope>NUCLEOTIDE SEQUENCE [LARGE SCALE GENOMIC DNA]</scope>
    <source>
        <strain evidence="3">DSM 17290 / CIP 109462 / JCM 13490 / 255-15</strain>
    </source>
</reference>
<dbReference type="PANTHER" id="PTHR45138">
    <property type="entry name" value="REGULATORY COMPONENTS OF SENSORY TRANSDUCTION SYSTEM"/>
    <property type="match status" value="1"/>
</dbReference>
<dbReference type="GO" id="GO:1902201">
    <property type="term" value="P:negative regulation of bacterial-type flagellum-dependent cell motility"/>
    <property type="evidence" value="ECO:0007669"/>
    <property type="project" value="TreeGrafter"/>
</dbReference>
<dbReference type="CDD" id="cd01949">
    <property type="entry name" value="GGDEF"/>
    <property type="match status" value="1"/>
</dbReference>
<dbReference type="eggNOG" id="COG2199">
    <property type="taxonomic scope" value="Bacteria"/>
</dbReference>
<name>B1YGK0_EXIS2</name>
<feature type="domain" description="GGDEF" evidence="1">
    <location>
        <begin position="183"/>
        <end position="298"/>
    </location>
</feature>
<dbReference type="AlphaFoldDB" id="B1YGK0"/>
<dbReference type="EMBL" id="CP001022">
    <property type="protein sequence ID" value="ACB61004.1"/>
    <property type="molecule type" value="Genomic_DNA"/>
</dbReference>
<dbReference type="Gene3D" id="3.30.450.20">
    <property type="entry name" value="PAS domain"/>
    <property type="match status" value="1"/>
</dbReference>
<protein>
    <submittedName>
        <fullName evidence="2">Diguanylate cyclase</fullName>
    </submittedName>
</protein>
<gene>
    <name evidence="2" type="ordered locus">Exig_1548</name>
</gene>
<proteinExistence type="predicted"/>
<dbReference type="NCBIfam" id="TIGR00254">
    <property type="entry name" value="GGDEF"/>
    <property type="match status" value="1"/>
</dbReference>
<dbReference type="RefSeq" id="WP_012370424.1">
    <property type="nucleotide sequence ID" value="NC_010556.1"/>
</dbReference>
<dbReference type="Pfam" id="PF08447">
    <property type="entry name" value="PAS_3"/>
    <property type="match status" value="1"/>
</dbReference>
<dbReference type="PANTHER" id="PTHR45138:SF9">
    <property type="entry name" value="DIGUANYLATE CYCLASE DGCM-RELATED"/>
    <property type="match status" value="1"/>
</dbReference>
<dbReference type="GO" id="GO:0043709">
    <property type="term" value="P:cell adhesion involved in single-species biofilm formation"/>
    <property type="evidence" value="ECO:0007669"/>
    <property type="project" value="TreeGrafter"/>
</dbReference>
<dbReference type="Pfam" id="PF00990">
    <property type="entry name" value="GGDEF"/>
    <property type="match status" value="1"/>
</dbReference>
<dbReference type="Proteomes" id="UP000001681">
    <property type="component" value="Chromosome"/>
</dbReference>
<dbReference type="STRING" id="262543.Exig_1548"/>
<sequence>MLWVGIMIGVVCTLLGRFMFQKRSSSVQPTIATFGKHSKDIMYIFEVRPVYRFRYISPALDEHIGAGTVEASYADPSDCFDRIHPDDVEILMSKISGNCNYDEPFPQRWRTNDGIYIWFEEYTTPIYENGEIVAVQGVIRNMDAARARQKELEQLCERDSLTGLYNRHAFDGLVSELQDGPLLPLGLITLDLNDLKQVNDRFGHVAGDALLEQTALCLSRFSPDAFRLGGDEFVIVSQNGTEQTVLDLIAALRCDFDRHELSVSLGFAYQTATTDVLDLLRKADQMMYQEKQRSKTLV</sequence>
<dbReference type="GO" id="GO:0005886">
    <property type="term" value="C:plasma membrane"/>
    <property type="evidence" value="ECO:0007669"/>
    <property type="project" value="TreeGrafter"/>
</dbReference>
<evidence type="ECO:0000313" key="3">
    <source>
        <dbReference type="Proteomes" id="UP000001681"/>
    </source>
</evidence>
<dbReference type="InterPro" id="IPR043128">
    <property type="entry name" value="Rev_trsase/Diguanyl_cyclase"/>
</dbReference>
<reference evidence="3" key="3">
    <citation type="submission" date="2008-04" db="EMBL/GenBank/DDBJ databases">
        <title>Complete sequence of chromosome of Exiguobacterium sibiricum 255-15.</title>
        <authorList>
            <consortium name="US DOE Joint Genome Institute"/>
            <person name="Copeland A."/>
            <person name="Lucas S."/>
            <person name="Lapidus A."/>
            <person name="Glavina del Rio T."/>
            <person name="Dalin E."/>
            <person name="Tice H."/>
            <person name="Bruce D."/>
            <person name="Goodwin L."/>
            <person name="Pitluck S."/>
            <person name="Kiss H."/>
            <person name="Chertkov O."/>
            <person name="Monk C."/>
            <person name="Brettin T."/>
            <person name="Detter J.C."/>
            <person name="Han C."/>
            <person name="Kuske C.R."/>
            <person name="Schmutz J."/>
            <person name="Larimer F."/>
            <person name="Land M."/>
            <person name="Hauser L."/>
            <person name="Kyrpides N."/>
            <person name="Mikhailova N."/>
            <person name="Vishnivetskaya T."/>
            <person name="Rodrigues D.F."/>
            <person name="Gilichinsky D."/>
            <person name="Tiedje J."/>
            <person name="Richardson P."/>
        </authorList>
    </citation>
    <scope>NUCLEOTIDE SEQUENCE [LARGE SCALE GENOMIC DNA]</scope>
    <source>
        <strain evidence="3">DSM 17290 / CIP 109462 / JCM 13490 / 255-15</strain>
    </source>
</reference>
<keyword evidence="3" id="KW-1185">Reference proteome</keyword>
<dbReference type="KEGG" id="esi:Exig_1548"/>
<dbReference type="OrthoDB" id="9759607at2"/>
<dbReference type="SMART" id="SM00267">
    <property type="entry name" value="GGDEF"/>
    <property type="match status" value="1"/>
</dbReference>
<dbReference type="PROSITE" id="PS50887">
    <property type="entry name" value="GGDEF"/>
    <property type="match status" value="1"/>
</dbReference>
<evidence type="ECO:0000313" key="2">
    <source>
        <dbReference type="EMBL" id="ACB61004.1"/>
    </source>
</evidence>
<dbReference type="SUPFAM" id="SSF55073">
    <property type="entry name" value="Nucleotide cyclase"/>
    <property type="match status" value="1"/>
</dbReference>
<dbReference type="InterPro" id="IPR029787">
    <property type="entry name" value="Nucleotide_cyclase"/>
</dbReference>
<dbReference type="HOGENOM" id="CLU_059508_0_0_9"/>
<accession>B1YGK0</accession>
<dbReference type="GO" id="GO:0052621">
    <property type="term" value="F:diguanylate cyclase activity"/>
    <property type="evidence" value="ECO:0007669"/>
    <property type="project" value="TreeGrafter"/>
</dbReference>
<evidence type="ECO:0000259" key="1">
    <source>
        <dbReference type="PROSITE" id="PS50887"/>
    </source>
</evidence>
<organism evidence="2 3">
    <name type="scientific">Exiguobacterium sibiricum (strain DSM 17290 / CCUG 55495 / CIP 109462 / JCM 13490 / 255-15)</name>
    <dbReference type="NCBI Taxonomy" id="262543"/>
    <lineage>
        <taxon>Bacteria</taxon>
        <taxon>Bacillati</taxon>
        <taxon>Bacillota</taxon>
        <taxon>Bacilli</taxon>
        <taxon>Bacillales</taxon>
        <taxon>Bacillales Family XII. Incertae Sedis</taxon>
        <taxon>Exiguobacterium</taxon>
    </lineage>
</organism>
<dbReference type="InterPro" id="IPR050469">
    <property type="entry name" value="Diguanylate_Cyclase"/>
</dbReference>
<dbReference type="InterPro" id="IPR000160">
    <property type="entry name" value="GGDEF_dom"/>
</dbReference>
<dbReference type="InterPro" id="IPR035965">
    <property type="entry name" value="PAS-like_dom_sf"/>
</dbReference>
<dbReference type="InterPro" id="IPR013655">
    <property type="entry name" value="PAS_fold_3"/>
</dbReference>
<reference evidence="2 3" key="2">
    <citation type="journal article" date="2008" name="BMC Genomics">
        <title>Architecture of thermal adaptation in an Exiguobacterium sibiricum strain isolated from 3 million year old permafrost: a genome and transcriptome approach.</title>
        <authorList>
            <person name="Rodrigues D.F."/>
            <person name="Ivanova N."/>
            <person name="He Z."/>
            <person name="Huebner M."/>
            <person name="Zhou J."/>
            <person name="Tiedje J.M."/>
        </authorList>
    </citation>
    <scope>NUCLEOTIDE SEQUENCE [LARGE SCALE GENOMIC DNA]</scope>
    <source>
        <strain evidence="3">DSM 17290 / CIP 109462 / JCM 13490 / 255-15</strain>
    </source>
</reference>
<dbReference type="SUPFAM" id="SSF55785">
    <property type="entry name" value="PYP-like sensor domain (PAS domain)"/>
    <property type="match status" value="1"/>
</dbReference>